<evidence type="ECO:0000313" key="1">
    <source>
        <dbReference type="EMBL" id="MBX59266.1"/>
    </source>
</evidence>
<accession>A0A2P2PWY0</accession>
<dbReference type="AlphaFoldDB" id="A0A2P2PWY0"/>
<protein>
    <submittedName>
        <fullName evidence="1">Uncharacterized protein</fullName>
    </submittedName>
</protein>
<name>A0A2P2PWY0_RHIMU</name>
<sequence>MSDCIKPSIHKIPNSLSQIMKSYY</sequence>
<proteinExistence type="predicted"/>
<organism evidence="1">
    <name type="scientific">Rhizophora mucronata</name>
    <name type="common">Asiatic mangrove</name>
    <dbReference type="NCBI Taxonomy" id="61149"/>
    <lineage>
        <taxon>Eukaryota</taxon>
        <taxon>Viridiplantae</taxon>
        <taxon>Streptophyta</taxon>
        <taxon>Embryophyta</taxon>
        <taxon>Tracheophyta</taxon>
        <taxon>Spermatophyta</taxon>
        <taxon>Magnoliopsida</taxon>
        <taxon>eudicotyledons</taxon>
        <taxon>Gunneridae</taxon>
        <taxon>Pentapetalae</taxon>
        <taxon>rosids</taxon>
        <taxon>fabids</taxon>
        <taxon>Malpighiales</taxon>
        <taxon>Rhizophoraceae</taxon>
        <taxon>Rhizophora</taxon>
    </lineage>
</organism>
<dbReference type="EMBL" id="GGEC01078782">
    <property type="protein sequence ID" value="MBX59266.1"/>
    <property type="molecule type" value="Transcribed_RNA"/>
</dbReference>
<reference evidence="1" key="1">
    <citation type="submission" date="2018-02" db="EMBL/GenBank/DDBJ databases">
        <title>Rhizophora mucronata_Transcriptome.</title>
        <authorList>
            <person name="Meera S.P."/>
            <person name="Sreeshan A."/>
            <person name="Augustine A."/>
        </authorList>
    </citation>
    <scope>NUCLEOTIDE SEQUENCE</scope>
    <source>
        <tissue evidence="1">Leaf</tissue>
    </source>
</reference>